<evidence type="ECO:0000256" key="2">
    <source>
        <dbReference type="ARBA" id="ARBA00004752"/>
    </source>
</evidence>
<dbReference type="Pfam" id="PF07943">
    <property type="entry name" value="PBP5_C"/>
    <property type="match status" value="1"/>
</dbReference>
<proteinExistence type="inferred from homology"/>
<keyword evidence="8 18" id="KW-0378">Hydrolase</keyword>
<dbReference type="PRINTS" id="PR00725">
    <property type="entry name" value="DADACBPTASE1"/>
</dbReference>
<keyword evidence="11" id="KW-0961">Cell wall biogenesis/degradation</keyword>
<dbReference type="InterPro" id="IPR012907">
    <property type="entry name" value="Peptidase_S11_C"/>
</dbReference>
<evidence type="ECO:0000256" key="4">
    <source>
        <dbReference type="ARBA" id="ARBA00012448"/>
    </source>
</evidence>
<dbReference type="GO" id="GO:0004180">
    <property type="term" value="F:carboxypeptidase activity"/>
    <property type="evidence" value="ECO:0007669"/>
    <property type="project" value="UniProtKB-KW"/>
</dbReference>
<dbReference type="SMART" id="SM00936">
    <property type="entry name" value="PBP5_C"/>
    <property type="match status" value="1"/>
</dbReference>
<comment type="function">
    <text evidence="1">Removes C-terminal D-alanyl residues from sugar-peptide cell wall precursors.</text>
</comment>
<keyword evidence="19" id="KW-1185">Reference proteome</keyword>
<evidence type="ECO:0000256" key="10">
    <source>
        <dbReference type="ARBA" id="ARBA00022984"/>
    </source>
</evidence>
<evidence type="ECO:0000256" key="12">
    <source>
        <dbReference type="ARBA" id="ARBA00034000"/>
    </source>
</evidence>
<evidence type="ECO:0000256" key="3">
    <source>
        <dbReference type="ARBA" id="ARBA00007164"/>
    </source>
</evidence>
<feature type="region of interest" description="Disordered" evidence="14">
    <location>
        <begin position="432"/>
        <end position="462"/>
    </location>
</feature>
<evidence type="ECO:0000256" key="15">
    <source>
        <dbReference type="SAM" id="Phobius"/>
    </source>
</evidence>
<keyword evidence="7 16" id="KW-0732">Signal</keyword>
<evidence type="ECO:0000256" key="14">
    <source>
        <dbReference type="SAM" id="MobiDB-lite"/>
    </source>
</evidence>
<feature type="chain" id="PRO_5045256372" description="serine-type D-Ala-D-Ala carboxypeptidase" evidence="16">
    <location>
        <begin position="34"/>
        <end position="462"/>
    </location>
</feature>
<dbReference type="EC" id="3.4.16.4" evidence="4"/>
<evidence type="ECO:0000313" key="18">
    <source>
        <dbReference type="EMBL" id="MEQ2636908.1"/>
    </source>
</evidence>
<evidence type="ECO:0000256" key="13">
    <source>
        <dbReference type="RuleBase" id="RU004016"/>
    </source>
</evidence>
<keyword evidence="15" id="KW-0472">Membrane</keyword>
<dbReference type="PANTHER" id="PTHR21581">
    <property type="entry name" value="D-ALANYL-D-ALANINE CARBOXYPEPTIDASE"/>
    <property type="match status" value="1"/>
</dbReference>
<keyword evidence="15" id="KW-1133">Transmembrane helix</keyword>
<evidence type="ECO:0000256" key="7">
    <source>
        <dbReference type="ARBA" id="ARBA00022729"/>
    </source>
</evidence>
<feature type="domain" description="Peptidase S11 D-Ala-D-Ala carboxypeptidase A C-terminal" evidence="17">
    <location>
        <begin position="299"/>
        <end position="391"/>
    </location>
</feature>
<dbReference type="InterPro" id="IPR018044">
    <property type="entry name" value="Peptidase_S11"/>
</dbReference>
<feature type="compositionally biased region" description="Basic and acidic residues" evidence="14">
    <location>
        <begin position="432"/>
        <end position="443"/>
    </location>
</feature>
<feature type="transmembrane region" description="Helical" evidence="15">
    <location>
        <begin position="405"/>
        <end position="426"/>
    </location>
</feature>
<keyword evidence="6" id="KW-0645">Protease</keyword>
<accession>A0ABV1IDE3</accession>
<dbReference type="Proteomes" id="UP001478817">
    <property type="component" value="Unassembled WGS sequence"/>
</dbReference>
<evidence type="ECO:0000256" key="1">
    <source>
        <dbReference type="ARBA" id="ARBA00003217"/>
    </source>
</evidence>
<gene>
    <name evidence="18" type="ORF">AAAT05_00865</name>
</gene>
<dbReference type="PANTHER" id="PTHR21581:SF6">
    <property type="entry name" value="TRAFFICKING PROTEIN PARTICLE COMPLEX SUBUNIT 12"/>
    <property type="match status" value="1"/>
</dbReference>
<dbReference type="InterPro" id="IPR037167">
    <property type="entry name" value="Peptidase_S11_C_sf"/>
</dbReference>
<name>A0ABV1IDE3_9ACTN</name>
<evidence type="ECO:0000313" key="19">
    <source>
        <dbReference type="Proteomes" id="UP001478817"/>
    </source>
</evidence>
<dbReference type="EMBL" id="JBBNGS010000001">
    <property type="protein sequence ID" value="MEQ2636908.1"/>
    <property type="molecule type" value="Genomic_DNA"/>
</dbReference>
<evidence type="ECO:0000259" key="17">
    <source>
        <dbReference type="SMART" id="SM00936"/>
    </source>
</evidence>
<dbReference type="SUPFAM" id="SSF69189">
    <property type="entry name" value="Penicillin-binding protein associated domain"/>
    <property type="match status" value="1"/>
</dbReference>
<reference evidence="18 19" key="1">
    <citation type="submission" date="2024-04" db="EMBL/GenBank/DDBJ databases">
        <title>Human intestinal bacterial collection.</title>
        <authorList>
            <person name="Pauvert C."/>
            <person name="Hitch T.C.A."/>
            <person name="Clavel T."/>
        </authorList>
    </citation>
    <scope>NUCLEOTIDE SEQUENCE [LARGE SCALE GENOMIC DNA]</scope>
    <source>
        <strain evidence="18 19">CLA-AA-H197</strain>
    </source>
</reference>
<evidence type="ECO:0000256" key="16">
    <source>
        <dbReference type="SAM" id="SignalP"/>
    </source>
</evidence>
<dbReference type="RefSeq" id="WP_349181255.1">
    <property type="nucleotide sequence ID" value="NZ_JBBNGS010000001.1"/>
</dbReference>
<evidence type="ECO:0000256" key="6">
    <source>
        <dbReference type="ARBA" id="ARBA00022670"/>
    </source>
</evidence>
<feature type="signal peptide" evidence="16">
    <location>
        <begin position="1"/>
        <end position="33"/>
    </location>
</feature>
<comment type="similarity">
    <text evidence="3 13">Belongs to the peptidase S11 family.</text>
</comment>
<dbReference type="Gene3D" id="3.40.710.10">
    <property type="entry name" value="DD-peptidase/beta-lactamase superfamily"/>
    <property type="match status" value="1"/>
</dbReference>
<evidence type="ECO:0000256" key="5">
    <source>
        <dbReference type="ARBA" id="ARBA00022645"/>
    </source>
</evidence>
<sequence>MRFRNKRLITTVAALLAALLVAAPALPATPALADETVSYTAYQQPELSAQAAFLLDRTTGYVLLDKNADERHYPASMTKIMTALLVLEHASLTDEVTVEQADLDMITADSSNAGLRAGETLTVENLLACLLLPSGNESAYVLARHVAGDYQAFVDMMNSRAAELGCTGTHFVNPCGLHDDDHYTTAHDMALILSEAEKSADFVRISGSATWDLPETSMNPARTLKNTDLLVNPESDLYLDAVTCGKTGYTGDAGRCLAAGASKDGLDVVGVVMAAPESEGSSAAISNMHDLLSWGLSAWQTTSIVNAGDVLGTSAVRLSKDGEKLNVSAADAITATLPAGTTEDDLDVAFSWQGPLTAPVEAEEPLGTAAVSFQGRELATIGAVAAFGMRLSIPAFVMDWLSDPIHMVIVVVALVALFVLVGLLASRGSRRQRDLRREHDRRRAQAAGRRVGAHYATPRKKR</sequence>
<keyword evidence="15" id="KW-0812">Transmembrane</keyword>
<evidence type="ECO:0000256" key="9">
    <source>
        <dbReference type="ARBA" id="ARBA00022960"/>
    </source>
</evidence>
<dbReference type="InterPro" id="IPR001967">
    <property type="entry name" value="Peptidase_S11_N"/>
</dbReference>
<evidence type="ECO:0000256" key="11">
    <source>
        <dbReference type="ARBA" id="ARBA00023316"/>
    </source>
</evidence>
<comment type="pathway">
    <text evidence="2">Cell wall biogenesis; peptidoglycan biosynthesis.</text>
</comment>
<keyword evidence="10" id="KW-0573">Peptidoglycan synthesis</keyword>
<protein>
    <recommendedName>
        <fullName evidence="4">serine-type D-Ala-D-Ala carboxypeptidase</fullName>
        <ecNumber evidence="4">3.4.16.4</ecNumber>
    </recommendedName>
</protein>
<dbReference type="Pfam" id="PF00768">
    <property type="entry name" value="Peptidase_S11"/>
    <property type="match status" value="1"/>
</dbReference>
<keyword evidence="5 18" id="KW-0121">Carboxypeptidase</keyword>
<dbReference type="SUPFAM" id="SSF56601">
    <property type="entry name" value="beta-lactamase/transpeptidase-like"/>
    <property type="match status" value="1"/>
</dbReference>
<dbReference type="InterPro" id="IPR012338">
    <property type="entry name" value="Beta-lactam/transpept-like"/>
</dbReference>
<comment type="catalytic activity">
    <reaction evidence="12">
        <text>Preferential cleavage: (Ac)2-L-Lys-D-Ala-|-D-Ala. Also transpeptidation of peptidyl-alanyl moieties that are N-acyl substituents of D-alanine.</text>
        <dbReference type="EC" id="3.4.16.4"/>
    </reaction>
</comment>
<keyword evidence="9" id="KW-0133">Cell shape</keyword>
<dbReference type="Gene3D" id="2.60.410.10">
    <property type="entry name" value="D-Ala-D-Ala carboxypeptidase, C-terminal domain"/>
    <property type="match status" value="1"/>
</dbReference>
<comment type="caution">
    <text evidence="18">The sequence shown here is derived from an EMBL/GenBank/DDBJ whole genome shotgun (WGS) entry which is preliminary data.</text>
</comment>
<organism evidence="18 19">
    <name type="scientific">Paratractidigestivibacter faecalis</name>
    <dbReference type="NCBI Taxonomy" id="2292441"/>
    <lineage>
        <taxon>Bacteria</taxon>
        <taxon>Bacillati</taxon>
        <taxon>Actinomycetota</taxon>
        <taxon>Coriobacteriia</taxon>
        <taxon>Coriobacteriales</taxon>
        <taxon>Atopobiaceae</taxon>
        <taxon>Paratractidigestivibacter</taxon>
    </lineage>
</organism>
<dbReference type="InterPro" id="IPR015956">
    <property type="entry name" value="Peniciliin-bd_prot_C_sf"/>
</dbReference>
<evidence type="ECO:0000256" key="8">
    <source>
        <dbReference type="ARBA" id="ARBA00022801"/>
    </source>
</evidence>